<dbReference type="PANTHER" id="PTHR16222:SF12">
    <property type="entry name" value="ADP-RIBOSYLGLYCOHYDROLASE-RELATED"/>
    <property type="match status" value="1"/>
</dbReference>
<evidence type="ECO:0000313" key="1">
    <source>
        <dbReference type="EMBL" id="GAA0522031.1"/>
    </source>
</evidence>
<sequence length="450" mass="49427">MPKALRSRLSGKLSRWHADWTKRNEHQAQFQPQGRKEGSDYNLHYVDMDAPLEAQIDFDRRAEEIFGYDPDTRQPLPEPEYQERFRGALLAAEAGDALGRAVDTGAVYELPWSPDLELKGDKVLTEYVLGNDVGGSSAVTQLMAFTMEGLIRLGVRMRGESGPPTPVIQHAMQRWLHTQRFPTGQGWNVSGGPYAAHAPQPDGWLVATEILYRDGAADPATVVELERFADTGELSSLRRPTARARGSAVLPRVAGLAACSNDADPAFYGAANIAALTHTSRDDCLAAGALAVILHQQIRDQPFYDCITAAQEILRRHRGAERVLRKIDLALTMNQEYWVPASRQDMRKPFPDGGSDGAEALGLALYCAMASDYVREALQLAMNYSAHRSVVGAVTGLLIGAECGVRAIPADLRAAAPLADVVDTLAEDEIAEYSTNPPRDESWFRRYPGW</sequence>
<dbReference type="Pfam" id="PF03747">
    <property type="entry name" value="ADP_ribosyl_GH"/>
    <property type="match status" value="1"/>
</dbReference>
<name>A0ABN1CMB5_SACER</name>
<proteinExistence type="predicted"/>
<dbReference type="PANTHER" id="PTHR16222">
    <property type="entry name" value="ADP-RIBOSYLGLYCOHYDROLASE"/>
    <property type="match status" value="1"/>
</dbReference>
<organism evidence="1 2">
    <name type="scientific">Saccharopolyspora erythraea</name>
    <name type="common">Streptomyces erythraeus</name>
    <dbReference type="NCBI Taxonomy" id="1836"/>
    <lineage>
        <taxon>Bacteria</taxon>
        <taxon>Bacillati</taxon>
        <taxon>Actinomycetota</taxon>
        <taxon>Actinomycetes</taxon>
        <taxon>Pseudonocardiales</taxon>
        <taxon>Pseudonocardiaceae</taxon>
        <taxon>Saccharopolyspora</taxon>
    </lineage>
</organism>
<evidence type="ECO:0000313" key="2">
    <source>
        <dbReference type="Proteomes" id="UP001500729"/>
    </source>
</evidence>
<dbReference type="InterPro" id="IPR005502">
    <property type="entry name" value="Ribosyl_crysJ1"/>
</dbReference>
<gene>
    <name evidence="1" type="ORF">GCM10009533_21480</name>
</gene>
<keyword evidence="2" id="KW-1185">Reference proteome</keyword>
<comment type="caution">
    <text evidence="1">The sequence shown here is derived from an EMBL/GenBank/DDBJ whole genome shotgun (WGS) entry which is preliminary data.</text>
</comment>
<dbReference type="Gene3D" id="1.10.4080.10">
    <property type="entry name" value="ADP-ribosylation/Crystallin J1"/>
    <property type="match status" value="1"/>
</dbReference>
<accession>A0ABN1CMB5</accession>
<dbReference type="Proteomes" id="UP001500729">
    <property type="component" value="Unassembled WGS sequence"/>
</dbReference>
<dbReference type="InterPro" id="IPR036705">
    <property type="entry name" value="Ribosyl_crysJ1_sf"/>
</dbReference>
<dbReference type="SUPFAM" id="SSF101478">
    <property type="entry name" value="ADP-ribosylglycohydrolase"/>
    <property type="match status" value="1"/>
</dbReference>
<reference evidence="1 2" key="1">
    <citation type="journal article" date="2019" name="Int. J. Syst. Evol. Microbiol.">
        <title>The Global Catalogue of Microorganisms (GCM) 10K type strain sequencing project: providing services to taxonomists for standard genome sequencing and annotation.</title>
        <authorList>
            <consortium name="The Broad Institute Genomics Platform"/>
            <consortium name="The Broad Institute Genome Sequencing Center for Infectious Disease"/>
            <person name="Wu L."/>
            <person name="Ma J."/>
        </authorList>
    </citation>
    <scope>NUCLEOTIDE SEQUENCE [LARGE SCALE GENOMIC DNA]</scope>
    <source>
        <strain evidence="1 2">JCM 10303</strain>
    </source>
</reference>
<evidence type="ECO:0008006" key="3">
    <source>
        <dbReference type="Google" id="ProtNLM"/>
    </source>
</evidence>
<protein>
    <recommendedName>
        <fullName evidence="3">ADP-ribosylglycohydrolase</fullName>
    </recommendedName>
</protein>
<dbReference type="EMBL" id="BAAAGS010000010">
    <property type="protein sequence ID" value="GAA0522031.1"/>
    <property type="molecule type" value="Genomic_DNA"/>
</dbReference>
<dbReference type="InterPro" id="IPR050792">
    <property type="entry name" value="ADP-ribosylglycohydrolase"/>
</dbReference>